<keyword evidence="9" id="KW-0830">Ubiquinone</keyword>
<dbReference type="eggNOG" id="COG3260">
    <property type="taxonomic scope" value="Bacteria"/>
</dbReference>
<accession>B8I2P4</accession>
<dbReference type="GO" id="GO:0048038">
    <property type="term" value="F:quinone binding"/>
    <property type="evidence" value="ECO:0007669"/>
    <property type="project" value="InterPro"/>
</dbReference>
<dbReference type="RefSeq" id="WP_015925152.1">
    <property type="nucleotide sequence ID" value="NC_011898.1"/>
</dbReference>
<dbReference type="InterPro" id="IPR006138">
    <property type="entry name" value="NADH_UQ_OxRdtase_20Kd_su"/>
</dbReference>
<protein>
    <submittedName>
        <fullName evidence="9">NADH ubiquinone oxidoreductase 20 kDa subunit</fullName>
    </submittedName>
</protein>
<dbReference type="PANTHER" id="PTHR42989:SF1">
    <property type="entry name" value="FORMATE HYDROGENLYASE SUBUNIT 7-RELATED"/>
    <property type="match status" value="1"/>
</dbReference>
<evidence type="ECO:0000259" key="8">
    <source>
        <dbReference type="PROSITE" id="PS51379"/>
    </source>
</evidence>
<comment type="cofactor">
    <cofactor evidence="1">
        <name>[4Fe-4S] cluster</name>
        <dbReference type="ChEBI" id="CHEBI:49883"/>
    </cofactor>
</comment>
<name>B8I2P4_RUMCH</name>
<dbReference type="GO" id="GO:0051539">
    <property type="term" value="F:4 iron, 4 sulfur cluster binding"/>
    <property type="evidence" value="ECO:0007669"/>
    <property type="project" value="UniProtKB-KW"/>
</dbReference>
<feature type="domain" description="4Fe-4S ferredoxin-type" evidence="8">
    <location>
        <begin position="65"/>
        <end position="94"/>
    </location>
</feature>
<keyword evidence="7" id="KW-0411">Iron-sulfur</keyword>
<keyword evidence="5" id="KW-0479">Metal-binding</keyword>
<dbReference type="HOGENOM" id="CLU_055737_5_1_9"/>
<dbReference type="PROSITE" id="PS51379">
    <property type="entry name" value="4FE4S_FER_2"/>
    <property type="match status" value="2"/>
</dbReference>
<keyword evidence="6" id="KW-0408">Iron</keyword>
<evidence type="ECO:0000256" key="4">
    <source>
        <dbReference type="ARBA" id="ARBA00022485"/>
    </source>
</evidence>
<dbReference type="Gene3D" id="3.30.70.20">
    <property type="match status" value="1"/>
</dbReference>
<dbReference type="Pfam" id="PF12838">
    <property type="entry name" value="Fer4_7"/>
    <property type="match status" value="1"/>
</dbReference>
<keyword evidence="10" id="KW-1185">Reference proteome</keyword>
<dbReference type="Gene3D" id="3.40.50.12280">
    <property type="match status" value="1"/>
</dbReference>
<dbReference type="SUPFAM" id="SSF54862">
    <property type="entry name" value="4Fe-4S ferredoxins"/>
    <property type="match status" value="1"/>
</dbReference>
<dbReference type="GO" id="GO:0008137">
    <property type="term" value="F:NADH dehydrogenase (ubiquinone) activity"/>
    <property type="evidence" value="ECO:0007669"/>
    <property type="project" value="InterPro"/>
</dbReference>
<dbReference type="InterPro" id="IPR052375">
    <property type="entry name" value="Complex_I_20kDa-like"/>
</dbReference>
<dbReference type="OrthoDB" id="9786737at2"/>
<dbReference type="Pfam" id="PF01058">
    <property type="entry name" value="Oxidored_q6"/>
    <property type="match status" value="1"/>
</dbReference>
<evidence type="ECO:0000256" key="6">
    <source>
        <dbReference type="ARBA" id="ARBA00023004"/>
    </source>
</evidence>
<dbReference type="SUPFAM" id="SSF56770">
    <property type="entry name" value="HydA/Nqo6-like"/>
    <property type="match status" value="1"/>
</dbReference>
<evidence type="ECO:0000256" key="5">
    <source>
        <dbReference type="ARBA" id="ARBA00022723"/>
    </source>
</evidence>
<evidence type="ECO:0000256" key="7">
    <source>
        <dbReference type="ARBA" id="ARBA00023014"/>
    </source>
</evidence>
<dbReference type="InterPro" id="IPR017900">
    <property type="entry name" value="4Fe4S_Fe_S_CS"/>
</dbReference>
<dbReference type="Proteomes" id="UP000001349">
    <property type="component" value="Chromosome"/>
</dbReference>
<dbReference type="PROSITE" id="PS00198">
    <property type="entry name" value="4FE4S_FER_1"/>
    <property type="match status" value="1"/>
</dbReference>
<dbReference type="NCBIfam" id="NF005012">
    <property type="entry name" value="PRK06411.1"/>
    <property type="match status" value="1"/>
</dbReference>
<dbReference type="PROSITE" id="PS01150">
    <property type="entry name" value="COMPLEX1_20K"/>
    <property type="match status" value="1"/>
</dbReference>
<organism evidence="9 10">
    <name type="scientific">Ruminiclostridium cellulolyticum (strain ATCC 35319 / DSM 5812 / JCM 6584 / H10)</name>
    <name type="common">Clostridium cellulolyticum</name>
    <dbReference type="NCBI Taxonomy" id="394503"/>
    <lineage>
        <taxon>Bacteria</taxon>
        <taxon>Bacillati</taxon>
        <taxon>Bacillota</taxon>
        <taxon>Clostridia</taxon>
        <taxon>Eubacteriales</taxon>
        <taxon>Oscillospiraceae</taxon>
        <taxon>Ruminiclostridium</taxon>
    </lineage>
</organism>
<evidence type="ECO:0000256" key="3">
    <source>
        <dbReference type="ARBA" id="ARBA00010870"/>
    </source>
</evidence>
<keyword evidence="4" id="KW-0004">4Fe-4S</keyword>
<dbReference type="GO" id="GO:0046872">
    <property type="term" value="F:metal ion binding"/>
    <property type="evidence" value="ECO:0007669"/>
    <property type="project" value="UniProtKB-KW"/>
</dbReference>
<dbReference type="InterPro" id="IPR006137">
    <property type="entry name" value="NADH_UbQ_OxRdtase-like_20kDa"/>
</dbReference>
<evidence type="ECO:0000256" key="2">
    <source>
        <dbReference type="ARBA" id="ARBA00009173"/>
    </source>
</evidence>
<dbReference type="EMBL" id="CP001348">
    <property type="protein sequence ID" value="ACL76037.1"/>
    <property type="molecule type" value="Genomic_DNA"/>
</dbReference>
<comment type="similarity">
    <text evidence="3">Belongs to the FrhG family.</text>
</comment>
<dbReference type="PANTHER" id="PTHR42989">
    <property type="entry name" value="HYDROGENASE-4 COMPONENT I"/>
    <property type="match status" value="1"/>
</dbReference>
<gene>
    <name evidence="9" type="ordered locus">Ccel_1686</name>
</gene>
<comment type="similarity">
    <text evidence="2">Belongs to the complex I 20 kDa subunit family.</text>
</comment>
<dbReference type="STRING" id="394503.Ccel_1686"/>
<proteinExistence type="inferred from homology"/>
<dbReference type="InterPro" id="IPR017896">
    <property type="entry name" value="4Fe4S_Fe-S-bd"/>
</dbReference>
<evidence type="ECO:0000256" key="1">
    <source>
        <dbReference type="ARBA" id="ARBA00001966"/>
    </source>
</evidence>
<evidence type="ECO:0000313" key="10">
    <source>
        <dbReference type="Proteomes" id="UP000001349"/>
    </source>
</evidence>
<dbReference type="AlphaFoldDB" id="B8I2P4"/>
<reference evidence="9 10" key="1">
    <citation type="submission" date="2009-01" db="EMBL/GenBank/DDBJ databases">
        <title>Complete sequence of Clostridium cellulolyticum H10.</title>
        <authorList>
            <consortium name="US DOE Joint Genome Institute"/>
            <person name="Lucas S."/>
            <person name="Copeland A."/>
            <person name="Lapidus A."/>
            <person name="Glavina del Rio T."/>
            <person name="Dalin E."/>
            <person name="Tice H."/>
            <person name="Bruce D."/>
            <person name="Goodwin L."/>
            <person name="Pitluck S."/>
            <person name="Chertkov O."/>
            <person name="Saunders E."/>
            <person name="Brettin T."/>
            <person name="Detter J.C."/>
            <person name="Han C."/>
            <person name="Larimer F."/>
            <person name="Land M."/>
            <person name="Hauser L."/>
            <person name="Kyrpides N."/>
            <person name="Ivanova N."/>
            <person name="Zhou J."/>
            <person name="Richardson P."/>
        </authorList>
    </citation>
    <scope>NUCLEOTIDE SEQUENCE [LARGE SCALE GENOMIC DNA]</scope>
    <source>
        <strain evidence="10">ATCC 35319 / DSM 5812 / JCM 6584 / H10</strain>
    </source>
</reference>
<evidence type="ECO:0000313" key="9">
    <source>
        <dbReference type="EMBL" id="ACL76037.1"/>
    </source>
</evidence>
<dbReference type="Gene3D" id="3.30.70.3270">
    <property type="match status" value="1"/>
</dbReference>
<sequence>MYNIVKKLVQHGTVTVEYPKKNTKSTYITGIPEFDYSKCTRCKKCISVCPTGAVVMTDKDGQRGKFPDVNADECIFCRFCEEACSNQAVSLSNKFELAQKSRELLRAAPLYVGDKDVNGIDYELIGKKLNQKIGKKFGRSLHIREVDAGSCNGCDYEVQALNGPYNDIERFGIHFVASPRHADMLLVTGCVSRNMEEALVKTYNATPSPKLVVAAGACACSGGLFKDSYAGRNGIDTILPVDVYIPGCPPRPQALIYGILKAIGRL</sequence>
<dbReference type="KEGG" id="cce:Ccel_1686"/>
<feature type="domain" description="4Fe-4S ferredoxin-type" evidence="8">
    <location>
        <begin position="30"/>
        <end position="59"/>
    </location>
</feature>